<keyword evidence="4 6" id="KW-1133">Transmembrane helix</keyword>
<dbReference type="RefSeq" id="WP_117593559.1">
    <property type="nucleotide sequence ID" value="NZ_CABJDZ010000004.1"/>
</dbReference>
<dbReference type="Proteomes" id="UP000284644">
    <property type="component" value="Unassembled WGS sequence"/>
</dbReference>
<evidence type="ECO:0000313" key="9">
    <source>
        <dbReference type="EMBL" id="RGQ07753.1"/>
    </source>
</evidence>
<name>A0A395X9I0_9FIRM</name>
<dbReference type="Proteomes" id="UP000284220">
    <property type="component" value="Unassembled WGS sequence"/>
</dbReference>
<evidence type="ECO:0000313" key="21">
    <source>
        <dbReference type="Proteomes" id="UP000283585"/>
    </source>
</evidence>
<dbReference type="Proteomes" id="UP000285839">
    <property type="component" value="Unassembled WGS sequence"/>
</dbReference>
<feature type="transmembrane region" description="Helical" evidence="6">
    <location>
        <begin position="328"/>
        <end position="351"/>
    </location>
</feature>
<evidence type="ECO:0000313" key="12">
    <source>
        <dbReference type="EMBL" id="RHC07564.1"/>
    </source>
</evidence>
<evidence type="ECO:0000256" key="1">
    <source>
        <dbReference type="ARBA" id="ARBA00004651"/>
    </source>
</evidence>
<dbReference type="EMBL" id="QRHZ01000004">
    <property type="protein sequence ID" value="RHG17226.1"/>
    <property type="molecule type" value="Genomic_DNA"/>
</dbReference>
<comment type="subcellular location">
    <subcellularLocation>
        <location evidence="1">Cell membrane</location>
        <topology evidence="1">Multi-pass membrane protein</topology>
    </subcellularLocation>
</comment>
<evidence type="ECO:0000313" key="23">
    <source>
        <dbReference type="Proteomes" id="UP000284267"/>
    </source>
</evidence>
<evidence type="ECO:0000256" key="6">
    <source>
        <dbReference type="SAM" id="Phobius"/>
    </source>
</evidence>
<evidence type="ECO:0000313" key="24">
    <source>
        <dbReference type="Proteomes" id="UP000284644"/>
    </source>
</evidence>
<accession>A0A395X9I0</accession>
<feature type="transmembrane region" description="Helical" evidence="6">
    <location>
        <begin position="43"/>
        <end position="66"/>
    </location>
</feature>
<gene>
    <name evidence="16" type="ORF">DW021_06025</name>
    <name evidence="15" type="ORF">DW040_10175</name>
    <name evidence="14" type="ORF">DW272_09235</name>
    <name evidence="13" type="ORF">DW767_05225</name>
    <name evidence="12" type="ORF">DW859_07840</name>
    <name evidence="11" type="ORF">DWW07_06000</name>
    <name evidence="10" type="ORF">DWY46_05870</name>
    <name evidence="9" type="ORF">DWZ12_00690</name>
    <name evidence="8" type="ORF">DXB38_13260</name>
    <name evidence="7" type="ORF">DXB81_04930</name>
</gene>
<organism evidence="11 20">
    <name type="scientific">Blautia obeum</name>
    <dbReference type="NCBI Taxonomy" id="40520"/>
    <lineage>
        <taxon>Bacteria</taxon>
        <taxon>Bacillati</taxon>
        <taxon>Bacillota</taxon>
        <taxon>Clostridia</taxon>
        <taxon>Lachnospirales</taxon>
        <taxon>Lachnospiraceae</taxon>
        <taxon>Blautia</taxon>
    </lineage>
</organism>
<keyword evidence="5 6" id="KW-0472">Membrane</keyword>
<dbReference type="PANTHER" id="PTHR30250:SF11">
    <property type="entry name" value="O-ANTIGEN TRANSPORTER-RELATED"/>
    <property type="match status" value="1"/>
</dbReference>
<dbReference type="EMBL" id="QSJW01000003">
    <property type="protein sequence ID" value="RHE13932.1"/>
    <property type="molecule type" value="Genomic_DNA"/>
</dbReference>
<evidence type="ECO:0000313" key="14">
    <source>
        <dbReference type="EMBL" id="RHG17226.1"/>
    </source>
</evidence>
<evidence type="ECO:0000313" key="15">
    <source>
        <dbReference type="EMBL" id="RHK95096.1"/>
    </source>
</evidence>
<dbReference type="Proteomes" id="UP000283585">
    <property type="component" value="Unassembled WGS sequence"/>
</dbReference>
<evidence type="ECO:0000256" key="3">
    <source>
        <dbReference type="ARBA" id="ARBA00022692"/>
    </source>
</evidence>
<evidence type="ECO:0000256" key="4">
    <source>
        <dbReference type="ARBA" id="ARBA00022989"/>
    </source>
</evidence>
<evidence type="ECO:0000313" key="26">
    <source>
        <dbReference type="Proteomes" id="UP000285897"/>
    </source>
</evidence>
<dbReference type="GO" id="GO:0005886">
    <property type="term" value="C:plasma membrane"/>
    <property type="evidence" value="ECO:0007669"/>
    <property type="project" value="UniProtKB-SubCell"/>
</dbReference>
<evidence type="ECO:0000313" key="25">
    <source>
        <dbReference type="Proteomes" id="UP000285839"/>
    </source>
</evidence>
<evidence type="ECO:0000313" key="18">
    <source>
        <dbReference type="Proteomes" id="UP000261222"/>
    </source>
</evidence>
<dbReference type="Proteomes" id="UP000285897">
    <property type="component" value="Unassembled WGS sequence"/>
</dbReference>
<dbReference type="InterPro" id="IPR050833">
    <property type="entry name" value="Poly_Biosynth_Transport"/>
</dbReference>
<keyword evidence="3 6" id="KW-0812">Transmembrane</keyword>
<dbReference type="EMBL" id="QROS01000003">
    <property type="protein sequence ID" value="RHL48888.1"/>
    <property type="molecule type" value="Genomic_DNA"/>
</dbReference>
<sequence length="483" mass="54226">MRKKSMKENAILNALRTLAGIVFPLITYPYISRVLGADNLGKINFANSIVSYFSLLAALGISSYAIREGGAIRDDKNKLKNFSNQIFTINMVFTAISYILLAILLSFSKRLYAYKELIIIQSFIIFATTIGIEWLFSIYEDYAYITVRTIAIQFIALCAMFLCVRKEDDYLRYALISVLASGGGYIVNYFYSHKYFSVRLTKKVEWTKHLKPMLILFFNTLAITIYVNSDITILGILKGDYYVGIYSVSVKIYTILKQIVNALLVSSLPRLSYYVATDRKDNYQDLLNKILRALLLVLMPMVAGIIMLSPDIVVLVSGKAFEQSYASLQILSVAIAFSLIAAFFSSGVLLPNKKDRKILTATIISAIVNLSLNFILIPVCNEKGAALTTVLAEVTVMGIGMYYSKDIFKISNVRKTVMEGCIGIAGIVILCKIVNANINSMILRLSLAIFVSVIYYVVVLWGFKEELFMDVINVIKQKVKREK</sequence>
<evidence type="ECO:0000313" key="11">
    <source>
        <dbReference type="EMBL" id="RGV65189.1"/>
    </source>
</evidence>
<evidence type="ECO:0000256" key="2">
    <source>
        <dbReference type="ARBA" id="ARBA00022475"/>
    </source>
</evidence>
<evidence type="ECO:0000313" key="16">
    <source>
        <dbReference type="EMBL" id="RHL48888.1"/>
    </source>
</evidence>
<dbReference type="Pfam" id="PF01943">
    <property type="entry name" value="Polysacc_synt"/>
    <property type="match status" value="1"/>
</dbReference>
<dbReference type="Proteomes" id="UP000261105">
    <property type="component" value="Unassembled WGS sequence"/>
</dbReference>
<evidence type="ECO:0000313" key="7">
    <source>
        <dbReference type="EMBL" id="RGN07838.1"/>
    </source>
</evidence>
<feature type="transmembrane region" description="Helical" evidence="6">
    <location>
        <begin position="143"/>
        <end position="164"/>
    </location>
</feature>
<dbReference type="CDD" id="cd13128">
    <property type="entry name" value="MATE_Wzx_like"/>
    <property type="match status" value="1"/>
</dbReference>
<feature type="transmembrane region" description="Helical" evidence="6">
    <location>
        <begin position="117"/>
        <end position="136"/>
    </location>
</feature>
<dbReference type="EMBL" id="QRUH01000003">
    <property type="protein sequence ID" value="RGR49945.1"/>
    <property type="molecule type" value="Genomic_DNA"/>
</dbReference>
<feature type="transmembrane region" description="Helical" evidence="6">
    <location>
        <begin position="358"/>
        <end position="379"/>
    </location>
</feature>
<feature type="transmembrane region" description="Helical" evidence="6">
    <location>
        <begin position="212"/>
        <end position="237"/>
    </location>
</feature>
<keyword evidence="2" id="KW-1003">Cell membrane</keyword>
<dbReference type="EMBL" id="QSUZ01000021">
    <property type="protein sequence ID" value="RGN85931.1"/>
    <property type="molecule type" value="Genomic_DNA"/>
</dbReference>
<dbReference type="PANTHER" id="PTHR30250">
    <property type="entry name" value="PST FAMILY PREDICTED COLANIC ACID TRANSPORTER"/>
    <property type="match status" value="1"/>
</dbReference>
<evidence type="ECO:0000313" key="13">
    <source>
        <dbReference type="EMBL" id="RHE13932.1"/>
    </source>
</evidence>
<feature type="transmembrane region" description="Helical" evidence="6">
    <location>
        <begin position="416"/>
        <end position="435"/>
    </location>
</feature>
<dbReference type="InterPro" id="IPR002797">
    <property type="entry name" value="Polysacc_synth"/>
</dbReference>
<dbReference type="Proteomes" id="UP000284267">
    <property type="component" value="Unassembled WGS sequence"/>
</dbReference>
<dbReference type="EMBL" id="QROE01000004">
    <property type="protein sequence ID" value="RHK95096.1"/>
    <property type="molecule type" value="Genomic_DNA"/>
</dbReference>
<comment type="caution">
    <text evidence="11">The sequence shown here is derived from an EMBL/GenBank/DDBJ whole genome shotgun (WGS) entry which is preliminary data.</text>
</comment>
<evidence type="ECO:0000313" key="20">
    <source>
        <dbReference type="Proteomes" id="UP000265828"/>
    </source>
</evidence>
<evidence type="ECO:0000313" key="22">
    <source>
        <dbReference type="Proteomes" id="UP000284220"/>
    </source>
</evidence>
<dbReference type="Proteomes" id="UP000265808">
    <property type="component" value="Unassembled WGS sequence"/>
</dbReference>
<dbReference type="EMBL" id="QRZI01000003">
    <property type="protein sequence ID" value="RGV65189.1"/>
    <property type="molecule type" value="Genomic_DNA"/>
</dbReference>
<dbReference type="EMBL" id="QSUB01000001">
    <property type="protein sequence ID" value="RGN07838.1"/>
    <property type="molecule type" value="Genomic_DNA"/>
</dbReference>
<feature type="transmembrane region" description="Helical" evidence="6">
    <location>
        <begin position="441"/>
        <end position="463"/>
    </location>
</feature>
<evidence type="ECO:0000313" key="10">
    <source>
        <dbReference type="EMBL" id="RGR49945.1"/>
    </source>
</evidence>
<dbReference type="EMBL" id="QRSS01000001">
    <property type="protein sequence ID" value="RGQ07753.1"/>
    <property type="molecule type" value="Genomic_DNA"/>
</dbReference>
<reference evidence="17 18" key="1">
    <citation type="submission" date="2018-08" db="EMBL/GenBank/DDBJ databases">
        <title>A genome reference for cultivated species of the human gut microbiota.</title>
        <authorList>
            <person name="Zou Y."/>
            <person name="Xue W."/>
            <person name="Luo G."/>
        </authorList>
    </citation>
    <scope>NUCLEOTIDE SEQUENCE [LARGE SCALE GENOMIC DNA]</scope>
    <source>
        <strain evidence="11 20">AF14-23</strain>
        <strain evidence="10 25">AF25-21</strain>
        <strain evidence="9 21">AF29-2BH</strain>
        <strain evidence="16 26">AF37-6AC</strain>
        <strain evidence="15 23">AF39-4</strain>
        <strain evidence="14 22">AM22-9LB</strain>
        <strain evidence="13 24">AM29-25AC</strain>
        <strain evidence="12 19">AM37-4AC</strain>
        <strain evidence="8 17">OM03-6</strain>
        <strain evidence="7 18">OM06-11AA</strain>
    </source>
</reference>
<dbReference type="Proteomes" id="UP000261222">
    <property type="component" value="Unassembled WGS sequence"/>
</dbReference>
<dbReference type="Proteomes" id="UP000265828">
    <property type="component" value="Unassembled WGS sequence"/>
</dbReference>
<feature type="transmembrane region" description="Helical" evidence="6">
    <location>
        <begin position="243"/>
        <end position="265"/>
    </location>
</feature>
<evidence type="ECO:0000313" key="19">
    <source>
        <dbReference type="Proteomes" id="UP000265808"/>
    </source>
</evidence>
<evidence type="ECO:0000313" key="17">
    <source>
        <dbReference type="Proteomes" id="UP000261105"/>
    </source>
</evidence>
<evidence type="ECO:0000256" key="5">
    <source>
        <dbReference type="ARBA" id="ARBA00023136"/>
    </source>
</evidence>
<feature type="transmembrane region" description="Helical" evidence="6">
    <location>
        <begin position="12"/>
        <end position="31"/>
    </location>
</feature>
<feature type="transmembrane region" description="Helical" evidence="6">
    <location>
        <begin position="86"/>
        <end position="105"/>
    </location>
</feature>
<proteinExistence type="predicted"/>
<feature type="transmembrane region" description="Helical" evidence="6">
    <location>
        <begin position="170"/>
        <end position="191"/>
    </location>
</feature>
<dbReference type="EMBL" id="QSHL01000004">
    <property type="protein sequence ID" value="RHC07564.1"/>
    <property type="molecule type" value="Genomic_DNA"/>
</dbReference>
<feature type="transmembrane region" description="Helical" evidence="6">
    <location>
        <begin position="286"/>
        <end position="308"/>
    </location>
</feature>
<protein>
    <submittedName>
        <fullName evidence="11">Flippase</fullName>
    </submittedName>
</protein>
<feature type="transmembrane region" description="Helical" evidence="6">
    <location>
        <begin position="385"/>
        <end position="404"/>
    </location>
</feature>
<evidence type="ECO:0000313" key="8">
    <source>
        <dbReference type="EMBL" id="RGN85931.1"/>
    </source>
</evidence>
<dbReference type="AlphaFoldDB" id="A0A395X9I0"/>